<dbReference type="PANTHER" id="PTHR42783:SF3">
    <property type="entry name" value="GLUTAMATE SYNTHASE [NADPH] SMALL CHAIN-RELATED"/>
    <property type="match status" value="1"/>
</dbReference>
<dbReference type="Pfam" id="PF07992">
    <property type="entry name" value="Pyr_redox_2"/>
    <property type="match status" value="1"/>
</dbReference>
<dbReference type="Gene3D" id="3.50.50.60">
    <property type="entry name" value="FAD/NAD(P)-binding domain"/>
    <property type="match status" value="1"/>
</dbReference>
<accession>A0A382M3T5</accession>
<dbReference type="EMBL" id="UINC01090169">
    <property type="protein sequence ID" value="SVC41871.1"/>
    <property type="molecule type" value="Genomic_DNA"/>
</dbReference>
<feature type="domain" description="FAD/NAD(P)-binding" evidence="1">
    <location>
        <begin position="8"/>
        <end position="125"/>
    </location>
</feature>
<dbReference type="AlphaFoldDB" id="A0A382M3T5"/>
<evidence type="ECO:0000259" key="1">
    <source>
        <dbReference type="Pfam" id="PF07992"/>
    </source>
</evidence>
<dbReference type="SUPFAM" id="SSF51905">
    <property type="entry name" value="FAD/NAD(P)-binding domain"/>
    <property type="match status" value="1"/>
</dbReference>
<proteinExistence type="predicted"/>
<dbReference type="GO" id="GO:0016491">
    <property type="term" value="F:oxidoreductase activity"/>
    <property type="evidence" value="ECO:0007669"/>
    <property type="project" value="InterPro"/>
</dbReference>
<reference evidence="2" key="1">
    <citation type="submission" date="2018-05" db="EMBL/GenBank/DDBJ databases">
        <authorList>
            <person name="Lanie J.A."/>
            <person name="Ng W.-L."/>
            <person name="Kazmierczak K.M."/>
            <person name="Andrzejewski T.M."/>
            <person name="Davidsen T.M."/>
            <person name="Wayne K.J."/>
            <person name="Tettelin H."/>
            <person name="Glass J.I."/>
            <person name="Rusch D."/>
            <person name="Podicherti R."/>
            <person name="Tsui H.-C.T."/>
            <person name="Winkler M.E."/>
        </authorList>
    </citation>
    <scope>NUCLEOTIDE SEQUENCE</scope>
</reference>
<name>A0A382M3T5_9ZZZZ</name>
<dbReference type="InterPro" id="IPR023753">
    <property type="entry name" value="FAD/NAD-binding_dom"/>
</dbReference>
<organism evidence="2">
    <name type="scientific">marine metagenome</name>
    <dbReference type="NCBI Taxonomy" id="408172"/>
    <lineage>
        <taxon>unclassified sequences</taxon>
        <taxon>metagenomes</taxon>
        <taxon>ecological metagenomes</taxon>
    </lineage>
</organism>
<dbReference type="PANTHER" id="PTHR42783">
    <property type="entry name" value="GLUTAMATE SYNTHASE [NADPH] SMALL CHAIN"/>
    <property type="match status" value="1"/>
</dbReference>
<gene>
    <name evidence="2" type="ORF">METZ01_LOCUS294725</name>
</gene>
<feature type="non-terminal residue" evidence="2">
    <location>
        <position position="1"/>
    </location>
</feature>
<sequence length="154" mass="17092">GSAREVSNAEEEGVEFLWKALPKEFKGRGLANEVECIEMKLSDPDDDGRQIPEVIEGSEFLLKSDMIIAALGFSPENLPKLFNEDELPVTRWGTVRVGFDTMMTSIEGVFAAGDIVRGSSLVVWGIRDGREVANSIHNYIEMKKNNSLNMKKVS</sequence>
<evidence type="ECO:0000313" key="2">
    <source>
        <dbReference type="EMBL" id="SVC41871.1"/>
    </source>
</evidence>
<dbReference type="InterPro" id="IPR036188">
    <property type="entry name" value="FAD/NAD-bd_sf"/>
</dbReference>
<protein>
    <recommendedName>
        <fullName evidence="1">FAD/NAD(P)-binding domain-containing protein</fullName>
    </recommendedName>
</protein>